<keyword evidence="4" id="KW-1185">Reference proteome</keyword>
<evidence type="ECO:0008006" key="5">
    <source>
        <dbReference type="Google" id="ProtNLM"/>
    </source>
</evidence>
<dbReference type="Proteomes" id="UP001177140">
    <property type="component" value="Unassembled WGS sequence"/>
</dbReference>
<evidence type="ECO:0000256" key="2">
    <source>
        <dbReference type="PROSITE-ProRule" id="PRU00708"/>
    </source>
</evidence>
<dbReference type="InterPro" id="IPR051240">
    <property type="entry name" value="Mito_RNA-Proc/Resp"/>
</dbReference>
<dbReference type="Pfam" id="PF13041">
    <property type="entry name" value="PPR_2"/>
    <property type="match status" value="2"/>
</dbReference>
<feature type="repeat" description="PPR" evidence="2">
    <location>
        <begin position="211"/>
        <end position="245"/>
    </location>
</feature>
<feature type="repeat" description="PPR" evidence="2">
    <location>
        <begin position="58"/>
        <end position="92"/>
    </location>
</feature>
<dbReference type="Pfam" id="PF13812">
    <property type="entry name" value="PPR_3"/>
    <property type="match status" value="1"/>
</dbReference>
<keyword evidence="1" id="KW-0677">Repeat</keyword>
<dbReference type="InterPro" id="IPR011990">
    <property type="entry name" value="TPR-like_helical_dom_sf"/>
</dbReference>
<organism evidence="3 4">
    <name type="scientific">Papaver nudicaule</name>
    <name type="common">Iceland poppy</name>
    <dbReference type="NCBI Taxonomy" id="74823"/>
    <lineage>
        <taxon>Eukaryota</taxon>
        <taxon>Viridiplantae</taxon>
        <taxon>Streptophyta</taxon>
        <taxon>Embryophyta</taxon>
        <taxon>Tracheophyta</taxon>
        <taxon>Spermatophyta</taxon>
        <taxon>Magnoliopsida</taxon>
        <taxon>Ranunculales</taxon>
        <taxon>Papaveraceae</taxon>
        <taxon>Papaveroideae</taxon>
        <taxon>Papaver</taxon>
    </lineage>
</organism>
<dbReference type="NCBIfam" id="TIGR00756">
    <property type="entry name" value="PPR"/>
    <property type="match status" value="3"/>
</dbReference>
<dbReference type="EMBL" id="JAJJMA010122631">
    <property type="protein sequence ID" value="MCL7032364.1"/>
    <property type="molecule type" value="Genomic_DNA"/>
</dbReference>
<feature type="repeat" description="PPR" evidence="2">
    <location>
        <begin position="108"/>
        <end position="142"/>
    </location>
</feature>
<dbReference type="PROSITE" id="PS51375">
    <property type="entry name" value="PPR"/>
    <property type="match status" value="3"/>
</dbReference>
<dbReference type="PANTHER" id="PTHR47933:SF11">
    <property type="entry name" value="PENTATRICOPEPTIDE REPEAT-CONTAINING PROTEIN 2"/>
    <property type="match status" value="1"/>
</dbReference>
<dbReference type="PANTHER" id="PTHR47933">
    <property type="entry name" value="PENTATRICOPEPTIDE REPEAT-CONTAINING PROTEIN 1, MITOCHONDRIAL"/>
    <property type="match status" value="1"/>
</dbReference>
<evidence type="ECO:0000256" key="1">
    <source>
        <dbReference type="ARBA" id="ARBA00022737"/>
    </source>
</evidence>
<name>A0AA41S3G8_PAPNU</name>
<sequence>MNHQVCFRHGFAQFLSRRSFSRCGNTQYISRWDVQAWKVLVVHLSYFRKMQYKGLKGNAVTCSALISAYCNVNNTEKAMEIFNDIQAGKLDDACSIKSRMQETGFRLDRLGYKIIISGLLKKNKFDKACELLKEMIDVGIQPDEIISQSSQSGDFSTAHQVMKHEQERSCSHGGYLWCVNTYGLLQSRQKEDIQSAMSLLDEMEGKEVIPNVITYNAILRGLSERNRLDKAFEIMDKMGKQNCNPNYVTSWLPQVGETEKFEAFFKRFFRGF</sequence>
<gene>
    <name evidence="3" type="ORF">MKW94_010827</name>
</gene>
<dbReference type="InterPro" id="IPR002885">
    <property type="entry name" value="PPR_rpt"/>
</dbReference>
<comment type="caution">
    <text evidence="3">The sequence shown here is derived from an EMBL/GenBank/DDBJ whole genome shotgun (WGS) entry which is preliminary data.</text>
</comment>
<dbReference type="Gene3D" id="1.25.40.10">
    <property type="entry name" value="Tetratricopeptide repeat domain"/>
    <property type="match status" value="3"/>
</dbReference>
<evidence type="ECO:0000313" key="4">
    <source>
        <dbReference type="Proteomes" id="UP001177140"/>
    </source>
</evidence>
<evidence type="ECO:0000313" key="3">
    <source>
        <dbReference type="EMBL" id="MCL7032364.1"/>
    </source>
</evidence>
<dbReference type="GO" id="GO:0003729">
    <property type="term" value="F:mRNA binding"/>
    <property type="evidence" value="ECO:0007669"/>
    <property type="project" value="TreeGrafter"/>
</dbReference>
<protein>
    <recommendedName>
        <fullName evidence="5">Pentatricopeptide repeat-containing protein</fullName>
    </recommendedName>
</protein>
<accession>A0AA41S3G8</accession>
<reference evidence="3" key="1">
    <citation type="submission" date="2022-03" db="EMBL/GenBank/DDBJ databases">
        <title>A functionally conserved STORR gene fusion in Papaver species that diverged 16.8 million years ago.</title>
        <authorList>
            <person name="Catania T."/>
        </authorList>
    </citation>
    <scope>NUCLEOTIDE SEQUENCE</scope>
    <source>
        <strain evidence="3">S-191538</strain>
    </source>
</reference>
<proteinExistence type="predicted"/>
<dbReference type="AlphaFoldDB" id="A0AA41S3G8"/>